<sequence length="427" mass="49350">MEKLLYYMWEHRLLGHAAPQTTDGRLIEVIDPGRRNVDAGPDFFNAKVRIGDRVWAGNVEMHLRSSDWLTHRHNENRAYDSVILHVVTEADTPISRPNGETIPQWVIPIPEQLKADYAYLTSQSERLPCRERLHELSPIFLTDWLTALALERLQQKSDRIIDLLDKHRGNWEEVCYVTLSRSMGFGVNSEAFERLARSMPLLFLQKHADSLLQTEAFLFGQAGLLSDGQTIDDPYYQRLSREYDFLRNKFSLSPINSESWKFFRLRPANFPHQRIALLAQLIHRGFNLFARLLDCDDEKSIQSLFDIHLEGYWDTHYTFGVESPPRAKTLGRGAVRLLIINCVAPLFYAYAIRSGNEYYTDKAMRLLEELPAEDNHIVRRIADAGIKVQSALDSQAAIQLHTAYCEPHKCIFCRIGHRLLAQNFVKK</sequence>
<evidence type="ECO:0000313" key="1">
    <source>
        <dbReference type="EMBL" id="HIT38430.1"/>
    </source>
</evidence>
<dbReference type="EMBL" id="DVKT01000001">
    <property type="protein sequence ID" value="HIT38430.1"/>
    <property type="molecule type" value="Genomic_DNA"/>
</dbReference>
<name>A0A9D1GCE3_9BACT</name>
<protein>
    <submittedName>
        <fullName evidence="1">DUF2851 family protein</fullName>
    </submittedName>
</protein>
<dbReference type="Proteomes" id="UP000886722">
    <property type="component" value="Unassembled WGS sequence"/>
</dbReference>
<proteinExistence type="predicted"/>
<dbReference type="InterPro" id="IPR021272">
    <property type="entry name" value="DUF2851"/>
</dbReference>
<dbReference type="Pfam" id="PF11013">
    <property type="entry name" value="DUF2851"/>
    <property type="match status" value="1"/>
</dbReference>
<reference evidence="1" key="1">
    <citation type="submission" date="2020-10" db="EMBL/GenBank/DDBJ databases">
        <authorList>
            <person name="Gilroy R."/>
        </authorList>
    </citation>
    <scope>NUCLEOTIDE SEQUENCE</scope>
    <source>
        <strain evidence="1">21143</strain>
    </source>
</reference>
<organism evidence="1 2">
    <name type="scientific">Candidatus Caccoplasma intestinavium</name>
    <dbReference type="NCBI Taxonomy" id="2840716"/>
    <lineage>
        <taxon>Bacteria</taxon>
        <taxon>Pseudomonadati</taxon>
        <taxon>Bacteroidota</taxon>
        <taxon>Bacteroidia</taxon>
        <taxon>Bacteroidales</taxon>
        <taxon>Bacteroidaceae</taxon>
        <taxon>Bacteroidaceae incertae sedis</taxon>
        <taxon>Candidatus Caccoplasma</taxon>
    </lineage>
</organism>
<dbReference type="AlphaFoldDB" id="A0A9D1GCE3"/>
<evidence type="ECO:0000313" key="2">
    <source>
        <dbReference type="Proteomes" id="UP000886722"/>
    </source>
</evidence>
<reference evidence="1" key="2">
    <citation type="journal article" date="2021" name="PeerJ">
        <title>Extensive microbial diversity within the chicken gut microbiome revealed by metagenomics and culture.</title>
        <authorList>
            <person name="Gilroy R."/>
            <person name="Ravi A."/>
            <person name="Getino M."/>
            <person name="Pursley I."/>
            <person name="Horton D.L."/>
            <person name="Alikhan N.F."/>
            <person name="Baker D."/>
            <person name="Gharbi K."/>
            <person name="Hall N."/>
            <person name="Watson M."/>
            <person name="Adriaenssens E.M."/>
            <person name="Foster-Nyarko E."/>
            <person name="Jarju S."/>
            <person name="Secka A."/>
            <person name="Antonio M."/>
            <person name="Oren A."/>
            <person name="Chaudhuri R.R."/>
            <person name="La Ragione R."/>
            <person name="Hildebrand F."/>
            <person name="Pallen M.J."/>
        </authorList>
    </citation>
    <scope>NUCLEOTIDE SEQUENCE</scope>
    <source>
        <strain evidence="1">21143</strain>
    </source>
</reference>
<comment type="caution">
    <text evidence="1">The sequence shown here is derived from an EMBL/GenBank/DDBJ whole genome shotgun (WGS) entry which is preliminary data.</text>
</comment>
<gene>
    <name evidence="1" type="ORF">IAD06_00095</name>
</gene>
<accession>A0A9D1GCE3</accession>